<protein>
    <recommendedName>
        <fullName evidence="7">Phospholipase A2 domain-containing protein</fullName>
    </recommendedName>
</protein>
<evidence type="ECO:0008006" key="7">
    <source>
        <dbReference type="Google" id="ProtNLM"/>
    </source>
</evidence>
<dbReference type="SUPFAM" id="SSF48619">
    <property type="entry name" value="Phospholipase A2, PLA2"/>
    <property type="match status" value="1"/>
</dbReference>
<accession>A0A564FYC8</accession>
<evidence type="ECO:0000256" key="1">
    <source>
        <dbReference type="SAM" id="MobiDB-lite"/>
    </source>
</evidence>
<dbReference type="OrthoDB" id="8087013at2"/>
<sequence>MQPRKPPVIRFLPVLLLALWLGPVQGALAQAAAAPPPPEPEIVVEEPRPGPPPPLPDIADPNSRTGESLGEPGPRSGIPKALRGSAAKSGGPANDLNPSGQPEEAPLPKADLAAVLAGKALFHGNYCGAGQQGEGLPPTDDLDAACMRHDACYDAAGYRSCACDAALKREAGAVSERPGLSRQVRERALSVTEAADAMGCKAP</sequence>
<reference evidence="4 5" key="1">
    <citation type="submission" date="2019-06" db="EMBL/GenBank/DDBJ databases">
        <authorList>
            <person name="Rodrigo-Torres L."/>
            <person name="Arahal R. D."/>
            <person name="Lucena T."/>
        </authorList>
    </citation>
    <scope>NUCLEOTIDE SEQUENCE [LARGE SCALE GENOMIC DNA]</scope>
    <source>
        <strain evidence="4 5">SW08-7</strain>
    </source>
</reference>
<keyword evidence="2" id="KW-0732">Signal</keyword>
<keyword evidence="6" id="KW-1185">Reference proteome</keyword>
<reference evidence="3" key="3">
    <citation type="submission" date="2021-08" db="EMBL/GenBank/DDBJ databases">
        <authorList>
            <person name="Tani A."/>
            <person name="Ola A."/>
            <person name="Ogura Y."/>
            <person name="Katsura K."/>
            <person name="Hayashi T."/>
        </authorList>
    </citation>
    <scope>NUCLEOTIDE SEQUENCE</scope>
    <source>
        <strain evidence="3">DSM 22415</strain>
    </source>
</reference>
<dbReference type="InterPro" id="IPR036444">
    <property type="entry name" value="PLipase_A2_dom_sf"/>
</dbReference>
<proteinExistence type="predicted"/>
<evidence type="ECO:0000313" key="4">
    <source>
        <dbReference type="EMBL" id="VUF13163.1"/>
    </source>
</evidence>
<evidence type="ECO:0000256" key="2">
    <source>
        <dbReference type="SAM" id="SignalP"/>
    </source>
</evidence>
<evidence type="ECO:0000313" key="3">
    <source>
        <dbReference type="EMBL" id="GJD58482.1"/>
    </source>
</evidence>
<gene>
    <name evidence="3" type="ORF">IFDJLNFL_4403</name>
    <name evidence="4" type="ORF">MTDSW087_02862</name>
</gene>
<feature type="chain" id="PRO_5022213125" description="Phospholipase A2 domain-containing protein" evidence="2">
    <location>
        <begin position="30"/>
        <end position="203"/>
    </location>
</feature>
<dbReference type="GO" id="GO:0006644">
    <property type="term" value="P:phospholipid metabolic process"/>
    <property type="evidence" value="ECO:0007669"/>
    <property type="project" value="InterPro"/>
</dbReference>
<dbReference type="EMBL" id="CABFVH010000017">
    <property type="protein sequence ID" value="VUF13163.1"/>
    <property type="molecule type" value="Genomic_DNA"/>
</dbReference>
<dbReference type="GO" id="GO:0004623">
    <property type="term" value="F:phospholipase A2 activity"/>
    <property type="evidence" value="ECO:0007669"/>
    <property type="project" value="InterPro"/>
</dbReference>
<feature type="region of interest" description="Disordered" evidence="1">
    <location>
        <begin position="28"/>
        <end position="106"/>
    </location>
</feature>
<evidence type="ECO:0000313" key="5">
    <source>
        <dbReference type="Proteomes" id="UP000401717"/>
    </source>
</evidence>
<dbReference type="Proteomes" id="UP000401717">
    <property type="component" value="Unassembled WGS sequence"/>
</dbReference>
<name>A0A564FYC8_9HYPH</name>
<evidence type="ECO:0000313" key="6">
    <source>
        <dbReference type="Proteomes" id="UP001055303"/>
    </source>
</evidence>
<dbReference type="EMBL" id="BPQI01000152">
    <property type="protein sequence ID" value="GJD58482.1"/>
    <property type="molecule type" value="Genomic_DNA"/>
</dbReference>
<dbReference type="Gene3D" id="1.20.90.10">
    <property type="entry name" value="Phospholipase A2 domain"/>
    <property type="match status" value="1"/>
</dbReference>
<feature type="signal peptide" evidence="2">
    <location>
        <begin position="1"/>
        <end position="29"/>
    </location>
</feature>
<dbReference type="AlphaFoldDB" id="A0A564FYC8"/>
<reference evidence="3" key="2">
    <citation type="journal article" date="2021" name="Front. Microbiol.">
        <title>Comprehensive Comparative Genomics and Phenotyping of Methylobacterium Species.</title>
        <authorList>
            <person name="Alessa O."/>
            <person name="Ogura Y."/>
            <person name="Fujitani Y."/>
            <person name="Takami H."/>
            <person name="Hayashi T."/>
            <person name="Sahin N."/>
            <person name="Tani A."/>
        </authorList>
    </citation>
    <scope>NUCLEOTIDE SEQUENCE</scope>
    <source>
        <strain evidence="3">DSM 22415</strain>
    </source>
</reference>
<dbReference type="GO" id="GO:0050482">
    <property type="term" value="P:arachidonate secretion"/>
    <property type="evidence" value="ECO:0007669"/>
    <property type="project" value="InterPro"/>
</dbReference>
<dbReference type="Proteomes" id="UP001055303">
    <property type="component" value="Unassembled WGS sequence"/>
</dbReference>
<organism evidence="4 5">
    <name type="scientific">Methylobacterium dankookense</name>
    <dbReference type="NCBI Taxonomy" id="560405"/>
    <lineage>
        <taxon>Bacteria</taxon>
        <taxon>Pseudomonadati</taxon>
        <taxon>Pseudomonadota</taxon>
        <taxon>Alphaproteobacteria</taxon>
        <taxon>Hyphomicrobiales</taxon>
        <taxon>Methylobacteriaceae</taxon>
        <taxon>Methylobacterium</taxon>
    </lineage>
</organism>